<protein>
    <submittedName>
        <fullName evidence="2">Aspartate/glutamate racemase family protein</fullName>
    </submittedName>
</protein>
<dbReference type="Proteomes" id="UP001223802">
    <property type="component" value="Chromosome"/>
</dbReference>
<dbReference type="EMBL" id="CP118224">
    <property type="protein sequence ID" value="WMC10357.1"/>
    <property type="molecule type" value="Genomic_DNA"/>
</dbReference>
<dbReference type="KEGG" id="ope:PU634_14950"/>
<dbReference type="RefSeq" id="WP_306761556.1">
    <property type="nucleotide sequence ID" value="NZ_CP118224.1"/>
</dbReference>
<dbReference type="GO" id="GO:0047661">
    <property type="term" value="F:amino-acid racemase activity"/>
    <property type="evidence" value="ECO:0007669"/>
    <property type="project" value="InterPro"/>
</dbReference>
<proteinExistence type="inferred from homology"/>
<accession>A0AA50QBK8</accession>
<dbReference type="PANTHER" id="PTHR28047">
    <property type="entry name" value="PROTEIN DCG1"/>
    <property type="match status" value="1"/>
</dbReference>
<evidence type="ECO:0000313" key="3">
    <source>
        <dbReference type="Proteomes" id="UP001223802"/>
    </source>
</evidence>
<dbReference type="Gene3D" id="3.40.50.12500">
    <property type="match status" value="1"/>
</dbReference>
<dbReference type="PANTHER" id="PTHR28047:SF5">
    <property type="entry name" value="PROTEIN DCG1"/>
    <property type="match status" value="1"/>
</dbReference>
<reference evidence="2 3" key="1">
    <citation type="submission" date="2023-02" db="EMBL/GenBank/DDBJ databases">
        <title>Complete genome sequence of a novel bacterium Oceanimonas sp. NTOU-MSR1 isolated from marine coast sediment.</title>
        <authorList>
            <person name="Yang H.-T."/>
            <person name="Chen Y.-L."/>
            <person name="Ho Y.-N."/>
        </authorList>
    </citation>
    <scope>NUCLEOTIDE SEQUENCE [LARGE SCALE GENOMIC DNA]</scope>
    <source>
        <strain evidence="2 3">NTOU-MSR1</strain>
    </source>
</reference>
<evidence type="ECO:0000313" key="2">
    <source>
        <dbReference type="EMBL" id="WMC10357.1"/>
    </source>
</evidence>
<sequence>MSRLVLINPNSSVHTTAAMVALAQREAGRIPVTGVSNAAAPALLTTPAEIATAAAGVIELGLAAAADGASALVIAAFGDPALDELRERVGIPVFGIAESAFHAAAGHGRRFAIATITPNAELLASFEQKAGRLGYAEQYAGAWVTPGHPAELVHSAEALDAALAEAVRQSAEQGGAEAVIIGGGPLTGSALRLQSRFDMPLIVPVAAATRDALAALNAG</sequence>
<dbReference type="InterPro" id="IPR052186">
    <property type="entry name" value="Hydantoin_racemase-like"/>
</dbReference>
<dbReference type="InterPro" id="IPR053714">
    <property type="entry name" value="Iso_Racemase_Enz_sf"/>
</dbReference>
<comment type="similarity">
    <text evidence="1">Belongs to the HyuE racemase family.</text>
</comment>
<dbReference type="InterPro" id="IPR015942">
    <property type="entry name" value="Asp/Glu/hydantoin_racemase"/>
</dbReference>
<keyword evidence="3" id="KW-1185">Reference proteome</keyword>
<gene>
    <name evidence="2" type="ORF">PU634_14950</name>
</gene>
<evidence type="ECO:0000256" key="1">
    <source>
        <dbReference type="ARBA" id="ARBA00038414"/>
    </source>
</evidence>
<dbReference type="AlphaFoldDB" id="A0AA50QBK8"/>
<organism evidence="2 3">
    <name type="scientific">Oceanimonas pelagia</name>
    <dbReference type="NCBI Taxonomy" id="3028314"/>
    <lineage>
        <taxon>Bacteria</taxon>
        <taxon>Pseudomonadati</taxon>
        <taxon>Pseudomonadota</taxon>
        <taxon>Gammaproteobacteria</taxon>
        <taxon>Aeromonadales</taxon>
        <taxon>Aeromonadaceae</taxon>
        <taxon>Oceanimonas</taxon>
    </lineage>
</organism>
<name>A0AA50QBK8_9GAMM</name>
<dbReference type="Pfam" id="PF01177">
    <property type="entry name" value="Asp_Glu_race"/>
    <property type="match status" value="1"/>
</dbReference>